<dbReference type="EMBL" id="CAEQ01001626">
    <property type="protein sequence ID" value="CCD14736.1"/>
    <property type="molecule type" value="Genomic_DNA"/>
</dbReference>
<comment type="caution">
    <text evidence="2">The sequence shown here is derived from an EMBL/GenBank/DDBJ whole genome shotgun (WGS) entry which is preliminary data.</text>
</comment>
<proteinExistence type="predicted"/>
<gene>
    <name evidence="2" type="ORF">TCIL3000_0_53290</name>
</gene>
<dbReference type="Proteomes" id="UP000000702">
    <property type="component" value="Unassembled WGS sequence"/>
</dbReference>
<protein>
    <submittedName>
        <fullName evidence="2">WGS project CAEQ00000000 data, annotated contig 2146</fullName>
    </submittedName>
</protein>
<organism evidence="2 3">
    <name type="scientific">Trypanosoma congolense (strain IL3000)</name>
    <dbReference type="NCBI Taxonomy" id="1068625"/>
    <lineage>
        <taxon>Eukaryota</taxon>
        <taxon>Discoba</taxon>
        <taxon>Euglenozoa</taxon>
        <taxon>Kinetoplastea</taxon>
        <taxon>Metakinetoplastina</taxon>
        <taxon>Trypanosomatida</taxon>
        <taxon>Trypanosomatidae</taxon>
        <taxon>Trypanosoma</taxon>
        <taxon>Nannomonas</taxon>
    </lineage>
</organism>
<sequence>MMRFYSLNRTTTNAKWDVLLFNAKHGLVECMFYRTPAGCLSSECTFEHSTIPAVTITPPLQNMTTNNALLTPLLGFGVTATSATPCTTTSASNISSNALTAATPAGGLAPKPFIGGNSLRIPVDTTRHLAAAPVVDKPDDVMMFRDPVWGSCGTQEKRTTQQSQQQQQQQAQQQQNGVTIFWGPGERNLSETFW</sequence>
<reference evidence="3" key="1">
    <citation type="submission" date="2011-07" db="EMBL/GenBank/DDBJ databases">
        <title>Divergent evolution of antigenic variation in African trypanosomes.</title>
        <authorList>
            <person name="Jackson A.P."/>
            <person name="Berry A."/>
            <person name="Allison H.C."/>
            <person name="Burton P."/>
            <person name="Anderson J."/>
            <person name="Aslett M."/>
            <person name="Brown R."/>
            <person name="Corton N."/>
            <person name="Harris D."/>
            <person name="Hauser H."/>
            <person name="Gamble J."/>
            <person name="Gilderthorp R."/>
            <person name="McQuillan J."/>
            <person name="Quail M.A."/>
            <person name="Sanders M."/>
            <person name="Van Tonder A."/>
            <person name="Ginger M.L."/>
            <person name="Donelson J.E."/>
            <person name="Field M.C."/>
            <person name="Barry J.D."/>
            <person name="Berriman M."/>
            <person name="Hertz-Fowler C."/>
        </authorList>
    </citation>
    <scope>NUCLEOTIDE SEQUENCE [LARGE SCALE GENOMIC DNA]</scope>
    <source>
        <strain evidence="3">IL3000</strain>
    </source>
</reference>
<keyword evidence="3" id="KW-1185">Reference proteome</keyword>
<accession>F9WBV0</accession>
<feature type="region of interest" description="Disordered" evidence="1">
    <location>
        <begin position="152"/>
        <end position="184"/>
    </location>
</feature>
<evidence type="ECO:0000313" key="2">
    <source>
        <dbReference type="EMBL" id="CCD14736.1"/>
    </source>
</evidence>
<name>F9WBV0_TRYCI</name>
<evidence type="ECO:0000256" key="1">
    <source>
        <dbReference type="SAM" id="MobiDB-lite"/>
    </source>
</evidence>
<evidence type="ECO:0000313" key="3">
    <source>
        <dbReference type="Proteomes" id="UP000000702"/>
    </source>
</evidence>
<dbReference type="AlphaFoldDB" id="F9WBV0"/>
<dbReference type="VEuPathDB" id="TriTrypDB:TcIL3000_0_53290"/>
<feature type="compositionally biased region" description="Low complexity" evidence="1">
    <location>
        <begin position="161"/>
        <end position="175"/>
    </location>
</feature>
<reference evidence="2 3" key="2">
    <citation type="journal article" date="2012" name="Proc. Natl. Acad. Sci. U.S.A.">
        <title>Antigenic diversity is generated by distinct evolutionary mechanisms in African trypanosome species.</title>
        <authorList>
            <person name="Jackson A.P."/>
            <person name="Berry A."/>
            <person name="Aslett M."/>
            <person name="Allison H.C."/>
            <person name="Burton P."/>
            <person name="Vavrova-Anderson J."/>
            <person name="Brown R."/>
            <person name="Browne H."/>
            <person name="Corton N."/>
            <person name="Hauser H."/>
            <person name="Gamble J."/>
            <person name="Gilderthorp R."/>
            <person name="Marcello L."/>
            <person name="McQuillan J."/>
            <person name="Otto T.D."/>
            <person name="Quail M.A."/>
            <person name="Sanders M.J."/>
            <person name="van Tonder A."/>
            <person name="Ginger M.L."/>
            <person name="Field M.C."/>
            <person name="Barry J.D."/>
            <person name="Hertz-Fowler C."/>
            <person name="Berriman M."/>
        </authorList>
    </citation>
    <scope>NUCLEOTIDE SEQUENCE [LARGE SCALE GENOMIC DNA]</scope>
    <source>
        <strain evidence="2 3">IL3000</strain>
    </source>
</reference>